<dbReference type="EMBL" id="ML179701">
    <property type="protein sequence ID" value="THU82894.1"/>
    <property type="molecule type" value="Genomic_DNA"/>
</dbReference>
<proteinExistence type="predicted"/>
<protein>
    <submittedName>
        <fullName evidence="2">Uncharacterized protein</fullName>
    </submittedName>
</protein>
<feature type="non-terminal residue" evidence="2">
    <location>
        <position position="1"/>
    </location>
</feature>
<feature type="region of interest" description="Disordered" evidence="1">
    <location>
        <begin position="1"/>
        <end position="23"/>
    </location>
</feature>
<evidence type="ECO:0000256" key="1">
    <source>
        <dbReference type="SAM" id="MobiDB-lite"/>
    </source>
</evidence>
<dbReference type="Proteomes" id="UP000297245">
    <property type="component" value="Unassembled WGS sequence"/>
</dbReference>
<dbReference type="AlphaFoldDB" id="A0A4S8L332"/>
<keyword evidence="3" id="KW-1185">Reference proteome</keyword>
<organism evidence="2 3">
    <name type="scientific">Dendrothele bispora (strain CBS 962.96)</name>
    <dbReference type="NCBI Taxonomy" id="1314807"/>
    <lineage>
        <taxon>Eukaryota</taxon>
        <taxon>Fungi</taxon>
        <taxon>Dikarya</taxon>
        <taxon>Basidiomycota</taxon>
        <taxon>Agaricomycotina</taxon>
        <taxon>Agaricomycetes</taxon>
        <taxon>Agaricomycetidae</taxon>
        <taxon>Agaricales</taxon>
        <taxon>Agaricales incertae sedis</taxon>
        <taxon>Dendrothele</taxon>
    </lineage>
</organism>
<dbReference type="OrthoDB" id="2678231at2759"/>
<evidence type="ECO:0000313" key="2">
    <source>
        <dbReference type="EMBL" id="THU82894.1"/>
    </source>
</evidence>
<evidence type="ECO:0000313" key="3">
    <source>
        <dbReference type="Proteomes" id="UP000297245"/>
    </source>
</evidence>
<accession>A0A4S8L332</accession>
<reference evidence="2 3" key="1">
    <citation type="journal article" date="2019" name="Nat. Ecol. Evol.">
        <title>Megaphylogeny resolves global patterns of mushroom evolution.</title>
        <authorList>
            <person name="Varga T."/>
            <person name="Krizsan K."/>
            <person name="Foldi C."/>
            <person name="Dima B."/>
            <person name="Sanchez-Garcia M."/>
            <person name="Sanchez-Ramirez S."/>
            <person name="Szollosi G.J."/>
            <person name="Szarkandi J.G."/>
            <person name="Papp V."/>
            <person name="Albert L."/>
            <person name="Andreopoulos W."/>
            <person name="Angelini C."/>
            <person name="Antonin V."/>
            <person name="Barry K.W."/>
            <person name="Bougher N.L."/>
            <person name="Buchanan P."/>
            <person name="Buyck B."/>
            <person name="Bense V."/>
            <person name="Catcheside P."/>
            <person name="Chovatia M."/>
            <person name="Cooper J."/>
            <person name="Damon W."/>
            <person name="Desjardin D."/>
            <person name="Finy P."/>
            <person name="Geml J."/>
            <person name="Haridas S."/>
            <person name="Hughes K."/>
            <person name="Justo A."/>
            <person name="Karasinski D."/>
            <person name="Kautmanova I."/>
            <person name="Kiss B."/>
            <person name="Kocsube S."/>
            <person name="Kotiranta H."/>
            <person name="LaButti K.M."/>
            <person name="Lechner B.E."/>
            <person name="Liimatainen K."/>
            <person name="Lipzen A."/>
            <person name="Lukacs Z."/>
            <person name="Mihaltcheva S."/>
            <person name="Morgado L.N."/>
            <person name="Niskanen T."/>
            <person name="Noordeloos M.E."/>
            <person name="Ohm R.A."/>
            <person name="Ortiz-Santana B."/>
            <person name="Ovrebo C."/>
            <person name="Racz N."/>
            <person name="Riley R."/>
            <person name="Savchenko A."/>
            <person name="Shiryaev A."/>
            <person name="Soop K."/>
            <person name="Spirin V."/>
            <person name="Szebenyi C."/>
            <person name="Tomsovsky M."/>
            <person name="Tulloss R.E."/>
            <person name="Uehling J."/>
            <person name="Grigoriev I.V."/>
            <person name="Vagvolgyi C."/>
            <person name="Papp T."/>
            <person name="Martin F.M."/>
            <person name="Miettinen O."/>
            <person name="Hibbett D.S."/>
            <person name="Nagy L.G."/>
        </authorList>
    </citation>
    <scope>NUCLEOTIDE SEQUENCE [LARGE SCALE GENOMIC DNA]</scope>
    <source>
        <strain evidence="2 3">CBS 962.96</strain>
    </source>
</reference>
<name>A0A4S8L332_DENBC</name>
<gene>
    <name evidence="2" type="ORF">K435DRAFT_690636</name>
</gene>
<sequence>DRGEDDEDEEHAGPAFPWEDEKTLVSDLMDEYDDGGDDEQYSDEQLTSLADSIEDSLMLHSKELSEDAAETLVPAVNRVKQAHQALKVNADYTFGAGVLEFDEACKTMEAVTLNEFDELKELYRDTRLRIVDLFKELQEAYTRRDQLWLDLDKALDEAGMM</sequence>
<feature type="compositionally biased region" description="Acidic residues" evidence="1">
    <location>
        <begin position="1"/>
        <end position="10"/>
    </location>
</feature>